<keyword evidence="3" id="KW-1185">Reference proteome</keyword>
<feature type="coiled-coil region" evidence="1">
    <location>
        <begin position="59"/>
        <end position="93"/>
    </location>
</feature>
<sequence length="250" mass="27892">LISDPVRNGGDSVLQISSLQKGSSRVFSHSLYERDLEIGRLRKESEKLKRDHALASGLVTSLQREIASKEQKIQQLKEDVEKMKKENRVKDNQLAVVSAKVNIPNDGALFSSFFFCFCQVIEKVRQLSDENQHSHEREKCLQEELSSRISKEKEVSANVEVFKKSLQELQACLRSSCSSESLRGELGRLEAVCLDPSVSAIGMVVVEMVHVPLSWLEGTEQLLASVGMEMHSSSKGLCPTGGPWEQTCSR</sequence>
<keyword evidence="1" id="KW-0175">Coiled coil</keyword>
<reference evidence="2" key="2">
    <citation type="submission" date="2025-09" db="UniProtKB">
        <authorList>
            <consortium name="Ensembl"/>
        </authorList>
    </citation>
    <scope>IDENTIFICATION</scope>
</reference>
<dbReference type="Ensembl" id="ENSSOCT00000004064.1">
    <property type="protein sequence ID" value="ENSSOCP00000003969.1"/>
    <property type="gene ID" value="ENSSOCG00000003037.1"/>
</dbReference>
<dbReference type="InterPro" id="IPR052642">
    <property type="entry name" value="CC-FHA_domain"/>
</dbReference>
<dbReference type="PANTHER" id="PTHR18853:SF7">
    <property type="entry name" value="FORKHEAD-ASSOCIATED DOMAIN-CONTAINING PROTEIN 1"/>
    <property type="match status" value="1"/>
</dbReference>
<evidence type="ECO:0000256" key="1">
    <source>
        <dbReference type="SAM" id="Coils"/>
    </source>
</evidence>
<evidence type="ECO:0000313" key="3">
    <source>
        <dbReference type="Proteomes" id="UP000694551"/>
    </source>
</evidence>
<dbReference type="Gene3D" id="1.10.287.1490">
    <property type="match status" value="1"/>
</dbReference>
<accession>A0A8D0EN45</accession>
<dbReference type="AlphaFoldDB" id="A0A8D0EN45"/>
<reference evidence="2" key="1">
    <citation type="submission" date="2025-08" db="UniProtKB">
        <authorList>
            <consortium name="Ensembl"/>
        </authorList>
    </citation>
    <scope>IDENTIFICATION</scope>
</reference>
<organism evidence="2 3">
    <name type="scientific">Strix occidentalis caurina</name>
    <name type="common">northern spotted owl</name>
    <dbReference type="NCBI Taxonomy" id="311401"/>
    <lineage>
        <taxon>Eukaryota</taxon>
        <taxon>Metazoa</taxon>
        <taxon>Chordata</taxon>
        <taxon>Craniata</taxon>
        <taxon>Vertebrata</taxon>
        <taxon>Euteleostomi</taxon>
        <taxon>Archelosauria</taxon>
        <taxon>Archosauria</taxon>
        <taxon>Dinosauria</taxon>
        <taxon>Saurischia</taxon>
        <taxon>Theropoda</taxon>
        <taxon>Coelurosauria</taxon>
        <taxon>Aves</taxon>
        <taxon>Neognathae</taxon>
        <taxon>Neoaves</taxon>
        <taxon>Telluraves</taxon>
        <taxon>Strigiformes</taxon>
        <taxon>Strigidae</taxon>
        <taxon>Strix</taxon>
    </lineage>
</organism>
<dbReference type="PANTHER" id="PTHR18853">
    <property type="entry name" value="FORKHEAD-ASSOCIATED DOMAIN-CONTAINING PROTEIN 1-RELATED"/>
    <property type="match status" value="1"/>
</dbReference>
<evidence type="ECO:0000313" key="2">
    <source>
        <dbReference type="Ensembl" id="ENSSOCP00000003969.1"/>
    </source>
</evidence>
<name>A0A8D0EN45_STROC</name>
<proteinExistence type="predicted"/>
<protein>
    <submittedName>
        <fullName evidence="2">Uncharacterized protein</fullName>
    </submittedName>
</protein>
<dbReference type="Proteomes" id="UP000694551">
    <property type="component" value="Unplaced"/>
</dbReference>